<evidence type="ECO:0008006" key="4">
    <source>
        <dbReference type="Google" id="ProtNLM"/>
    </source>
</evidence>
<evidence type="ECO:0000313" key="2">
    <source>
        <dbReference type="EMBL" id="OSX79432.1"/>
    </source>
</evidence>
<feature type="region of interest" description="Disordered" evidence="1">
    <location>
        <begin position="1059"/>
        <end position="1080"/>
    </location>
</feature>
<dbReference type="AlphaFoldDB" id="A0A1X6PF01"/>
<dbReference type="Proteomes" id="UP000218209">
    <property type="component" value="Unassembled WGS sequence"/>
</dbReference>
<evidence type="ECO:0000313" key="3">
    <source>
        <dbReference type="Proteomes" id="UP000218209"/>
    </source>
</evidence>
<proteinExistence type="predicted"/>
<name>A0A1X6PF01_PORUM</name>
<reference evidence="2 3" key="1">
    <citation type="submission" date="2017-03" db="EMBL/GenBank/DDBJ databases">
        <title>WGS assembly of Porphyra umbilicalis.</title>
        <authorList>
            <person name="Brawley S.H."/>
            <person name="Blouin N.A."/>
            <person name="Ficko-Blean E."/>
            <person name="Wheeler G.L."/>
            <person name="Lohr M."/>
            <person name="Goodson H.V."/>
            <person name="Jenkins J.W."/>
            <person name="Blaby-Haas C.E."/>
            <person name="Helliwell K.E."/>
            <person name="Chan C."/>
            <person name="Marriage T."/>
            <person name="Bhattacharya D."/>
            <person name="Klein A.S."/>
            <person name="Badis Y."/>
            <person name="Brodie J."/>
            <person name="Cao Y."/>
            <person name="Collen J."/>
            <person name="Dittami S.M."/>
            <person name="Gachon C.M."/>
            <person name="Green B.R."/>
            <person name="Karpowicz S."/>
            <person name="Kim J.W."/>
            <person name="Kudahl U."/>
            <person name="Lin S."/>
            <person name="Michel G."/>
            <person name="Mittag M."/>
            <person name="Olson B.J."/>
            <person name="Pangilinan J."/>
            <person name="Peng Y."/>
            <person name="Qiu H."/>
            <person name="Shu S."/>
            <person name="Singer J.T."/>
            <person name="Smith A.G."/>
            <person name="Sprecher B.N."/>
            <person name="Wagner V."/>
            <person name="Wang W."/>
            <person name="Wang Z.-Y."/>
            <person name="Yan J."/>
            <person name="Yarish C."/>
            <person name="Zoeuner-Riek S."/>
            <person name="Zhuang Y."/>
            <person name="Zou Y."/>
            <person name="Lindquist E.A."/>
            <person name="Grimwood J."/>
            <person name="Barry K."/>
            <person name="Rokhsar D.S."/>
            <person name="Schmutz J."/>
            <person name="Stiller J.W."/>
            <person name="Grossman A.R."/>
            <person name="Prochnik S.E."/>
        </authorList>
    </citation>
    <scope>NUCLEOTIDE SEQUENCE [LARGE SCALE GENOMIC DNA]</scope>
    <source>
        <strain evidence="2">4086291</strain>
    </source>
</reference>
<sequence length="1160" mass="122095">MGQAAEDNEQMEQLRELIKVLLGVSALKDDVADIVSDLFKLLHQLEVRCPQLSCHFHVSGVSRTTGDTFFVVVYDAAVLACDQAKRVLKTMYTHLHSQESMVMTSALFRNSLVRLSHPPHAHLLVQAAPVPENDKEDSTLGPSRTSGHPQAPLHVDDGAGAAVAGAVPTAPDGGAPPRSADDQPPSAAPPSAGGSKPPHKTSQLYHGHLVRDWVPPGAEGEVDAEAEEWDEDGNLIPSVASAPPSPTATDGMAAGALITAGVGFSPPPVHAPSTDANDAVEDLFTAVKGGWVGILRATLAAVLLALVAFRGLQSKAGLQGLLVWWPLVKSSRNLTAEVGMSTSRRGRRGRAGDRLLPQPYPVEVQRRHLPTGERRRDVGNVEEVVHITLAEVSPAGVPVIADVVATLLLLYDKERSIVAAVIDKKLAEHGVTRKEKKSPIAADALASLTIAEVLARGGIGGAPLGDASTPTSVPQSDASAATSQQGIGQAPGINAAVATRLAARRAAGLASQRAQAAHQQAEAAKKAQRSATRTMKRSSGAAADATPRKRLRGEAALASRSEALASEFHEPDLKPAEEVQSCAVLVEADMLKDHTYHSLATNWPPLETDAHQPAIDVKVASSDEWGSVVDTQKDVMAVLEEATVRHARRELMAKADELRGGNDVELDEQTCRVYVHVAARGTADAINLTASTLQAMSDFHTASLRVQVFRAAVEWLRVAAGYTNARVPDFSGAGRASNGVLATEVVAAVEFCHPTATVWRLTSADAVGAEQDVIIPAYLLVKNAQDVCMTDDIISVNTIILARWCVVNRPDFWVLHCSFFMELLSENEDGIAAMAVTVHAAAAGATRLMGVCNIKNVHWIALGVNVNTAEKVVTIYDSGAHFQDLQKDVTAAGKKMQLFGKCLRDLIIENEEADEAKHAILVAEAPKAAVATRPDQYVKSASTLLAVKEGANNVEGGGSRKAAGADKSTAAATSAEGAHVADGTYLVKEADVSKDGTVAKVADVAKVSEVDKGDDMTKGGELANDAKEAAAAKSAGDSKGADVGKGEYVAKGAEGAKGAGDSSSIAAVKPARAAKRPKPWSTRRIKVPAQTDNTSCGPFAFSFLWHQAHAVGSKVLACDAFALRMSMVAAVVRDGRKQDEQAVVFESAARAIEHNKSHKT</sequence>
<protein>
    <recommendedName>
        <fullName evidence="4">Ubiquitin-like protease family profile domain-containing protein</fullName>
    </recommendedName>
</protein>
<evidence type="ECO:0000256" key="1">
    <source>
        <dbReference type="SAM" id="MobiDB-lite"/>
    </source>
</evidence>
<feature type="region of interest" description="Disordered" evidence="1">
    <location>
        <begin position="512"/>
        <end position="558"/>
    </location>
</feature>
<feature type="compositionally biased region" description="Low complexity" evidence="1">
    <location>
        <begin position="158"/>
        <end position="196"/>
    </location>
</feature>
<feature type="compositionally biased region" description="Polar residues" evidence="1">
    <location>
        <begin position="468"/>
        <end position="487"/>
    </location>
</feature>
<dbReference type="EMBL" id="KV918791">
    <property type="protein sequence ID" value="OSX79432.1"/>
    <property type="molecule type" value="Genomic_DNA"/>
</dbReference>
<organism evidence="2 3">
    <name type="scientific">Porphyra umbilicalis</name>
    <name type="common">Purple laver</name>
    <name type="synonym">Red alga</name>
    <dbReference type="NCBI Taxonomy" id="2786"/>
    <lineage>
        <taxon>Eukaryota</taxon>
        <taxon>Rhodophyta</taxon>
        <taxon>Bangiophyceae</taxon>
        <taxon>Bangiales</taxon>
        <taxon>Bangiaceae</taxon>
        <taxon>Porphyra</taxon>
    </lineage>
</organism>
<gene>
    <name evidence="2" type="ORF">BU14_0077s0052</name>
</gene>
<feature type="region of interest" description="Disordered" evidence="1">
    <location>
        <begin position="131"/>
        <end position="202"/>
    </location>
</feature>
<accession>A0A1X6PF01</accession>
<keyword evidence="3" id="KW-1185">Reference proteome</keyword>
<feature type="region of interest" description="Disordered" evidence="1">
    <location>
        <begin position="465"/>
        <end position="487"/>
    </location>
</feature>
<feature type="compositionally biased region" description="Low complexity" evidence="1">
    <location>
        <begin position="512"/>
        <end position="522"/>
    </location>
</feature>